<dbReference type="Pfam" id="PF07298">
    <property type="entry name" value="NnrU"/>
    <property type="match status" value="1"/>
</dbReference>
<gene>
    <name evidence="7" type="ORF">CBR_g17600</name>
</gene>
<dbReference type="GO" id="GO:0009507">
    <property type="term" value="C:chloroplast"/>
    <property type="evidence" value="ECO:0007669"/>
    <property type="project" value="TreeGrafter"/>
</dbReference>
<feature type="transmembrane region" description="Helical" evidence="5">
    <location>
        <begin position="402"/>
        <end position="424"/>
    </location>
</feature>
<comment type="caution">
    <text evidence="7">The sequence shown here is derived from an EMBL/GenBank/DDBJ whole genome shotgun (WGS) entry which is preliminary data.</text>
</comment>
<dbReference type="STRING" id="69332.A0A388KV62"/>
<evidence type="ECO:0000313" key="8">
    <source>
        <dbReference type="Proteomes" id="UP000265515"/>
    </source>
</evidence>
<evidence type="ECO:0000259" key="6">
    <source>
        <dbReference type="Pfam" id="PF07298"/>
    </source>
</evidence>
<keyword evidence="4 5" id="KW-0472">Membrane</keyword>
<feature type="transmembrane region" description="Helical" evidence="5">
    <location>
        <begin position="444"/>
        <end position="464"/>
    </location>
</feature>
<keyword evidence="2 5" id="KW-0812">Transmembrane</keyword>
<feature type="transmembrane region" description="Helical" evidence="5">
    <location>
        <begin position="572"/>
        <end position="591"/>
    </location>
</feature>
<dbReference type="EMBL" id="BFEA01000191">
    <property type="protein sequence ID" value="GBG73888.1"/>
    <property type="molecule type" value="Genomic_DNA"/>
</dbReference>
<sequence length="600" mass="66710">MAAASMQAVPELVWAVGVLSPTPRTQRDSLVSVPRLRKKTKHLDAIEARTPGPHLPGIRRLRVGVPSDYNSHSQGLQVSKEMELSVSLSRSASQAANAFTAQGVLFPSQTHSTFKEQNGGRPFGDLPICPCICARRRREDVGRPVFREVFVGGHVVGKETGRAWAVHCAEPHNSWLSASFNPLPGRRPTAMALHRRPLERSFSSTANLITPLQSATRSCGTAPTQDGPTASKSSTKPFLCYESRLRDHQELQWLSWGAPLSARPLQCKHLSGPRWRIASGLKLDEKMSAGPGNEDVFPSAAEAAQEGALVGEDAAVFSLETQSLKSWGIFSTILATVLAVTYYVWIDSNVGLGYGGKFIQTMSLVSDNHELVMLAILFVFAIVHSGLAALRSSGEELMGERAYRVLFASASLPLSIAAVVYFINHRYDGVQLWQLRTVPGIHELVWLLSFISFFFLYPSTFNLLEVAAVDRPKLHLWETGIMRITRHPQMVGQLIWCLAHTLWIGNSFTLTTSLGLCAHHLFGCWHGDKRLAERYGEAFERVRDRTSIFPFAAIVDGRQKLPKEYWREFLRVPYLTITALTLGAYFCHPLMQMASFHLHW</sequence>
<evidence type="ECO:0000313" key="7">
    <source>
        <dbReference type="EMBL" id="GBG73888.1"/>
    </source>
</evidence>
<feature type="transmembrane region" description="Helical" evidence="5">
    <location>
        <begin position="371"/>
        <end position="390"/>
    </location>
</feature>
<dbReference type="Gene3D" id="1.20.120.1630">
    <property type="match status" value="1"/>
</dbReference>
<keyword evidence="8" id="KW-1185">Reference proteome</keyword>
<dbReference type="GO" id="GO:0016120">
    <property type="term" value="P:carotene biosynthetic process"/>
    <property type="evidence" value="ECO:0007669"/>
    <property type="project" value="TreeGrafter"/>
</dbReference>
<name>A0A388KV62_CHABU</name>
<dbReference type="PANTHER" id="PTHR35988">
    <property type="entry name" value="15-CIS-ZETA-CAROTENE ISOMERASE, CHLOROPLASTIC"/>
    <property type="match status" value="1"/>
</dbReference>
<evidence type="ECO:0000256" key="1">
    <source>
        <dbReference type="ARBA" id="ARBA00004141"/>
    </source>
</evidence>
<feature type="domain" description="NnrU" evidence="6">
    <location>
        <begin position="372"/>
        <end position="591"/>
    </location>
</feature>
<dbReference type="AlphaFoldDB" id="A0A388KV62"/>
<dbReference type="Gramene" id="GBG73888">
    <property type="protein sequence ID" value="GBG73888"/>
    <property type="gene ID" value="CBR_g17600"/>
</dbReference>
<feature type="transmembrane region" description="Helical" evidence="5">
    <location>
        <begin position="327"/>
        <end position="346"/>
    </location>
</feature>
<keyword evidence="3 5" id="KW-1133">Transmembrane helix</keyword>
<dbReference type="Proteomes" id="UP000265515">
    <property type="component" value="Unassembled WGS sequence"/>
</dbReference>
<comment type="subcellular location">
    <subcellularLocation>
        <location evidence="1">Membrane</location>
        <topology evidence="1">Multi-pass membrane protein</topology>
    </subcellularLocation>
</comment>
<dbReference type="OrthoDB" id="41527at2759"/>
<evidence type="ECO:0000256" key="3">
    <source>
        <dbReference type="ARBA" id="ARBA00022989"/>
    </source>
</evidence>
<evidence type="ECO:0000256" key="5">
    <source>
        <dbReference type="SAM" id="Phobius"/>
    </source>
</evidence>
<protein>
    <recommendedName>
        <fullName evidence="6">NnrU domain-containing protein</fullName>
    </recommendedName>
</protein>
<dbReference type="GO" id="GO:0090471">
    <property type="term" value="F:9,15,9'-tri-cis-zeta-carotene isomerase activity"/>
    <property type="evidence" value="ECO:0007669"/>
    <property type="project" value="TreeGrafter"/>
</dbReference>
<evidence type="ECO:0000256" key="4">
    <source>
        <dbReference type="ARBA" id="ARBA00023136"/>
    </source>
</evidence>
<accession>A0A388KV62</accession>
<dbReference type="PANTHER" id="PTHR35988:SF2">
    <property type="entry name" value="15-CIS-ZETA-CAROTENE ISOMERASE, CHLOROPLASTIC"/>
    <property type="match status" value="1"/>
</dbReference>
<evidence type="ECO:0000256" key="2">
    <source>
        <dbReference type="ARBA" id="ARBA00022692"/>
    </source>
</evidence>
<organism evidence="7 8">
    <name type="scientific">Chara braunii</name>
    <name type="common">Braun's stonewort</name>
    <dbReference type="NCBI Taxonomy" id="69332"/>
    <lineage>
        <taxon>Eukaryota</taxon>
        <taxon>Viridiplantae</taxon>
        <taxon>Streptophyta</taxon>
        <taxon>Charophyceae</taxon>
        <taxon>Charales</taxon>
        <taxon>Characeae</taxon>
        <taxon>Chara</taxon>
    </lineage>
</organism>
<dbReference type="InterPro" id="IPR009915">
    <property type="entry name" value="NnrU_dom"/>
</dbReference>
<reference evidence="7 8" key="1">
    <citation type="journal article" date="2018" name="Cell">
        <title>The Chara Genome: Secondary Complexity and Implications for Plant Terrestrialization.</title>
        <authorList>
            <person name="Nishiyama T."/>
            <person name="Sakayama H."/>
            <person name="Vries J.D."/>
            <person name="Buschmann H."/>
            <person name="Saint-Marcoux D."/>
            <person name="Ullrich K.K."/>
            <person name="Haas F.B."/>
            <person name="Vanderstraeten L."/>
            <person name="Becker D."/>
            <person name="Lang D."/>
            <person name="Vosolsobe S."/>
            <person name="Rombauts S."/>
            <person name="Wilhelmsson P.K.I."/>
            <person name="Janitza P."/>
            <person name="Kern R."/>
            <person name="Heyl A."/>
            <person name="Rumpler F."/>
            <person name="Villalobos L.I.A.C."/>
            <person name="Clay J.M."/>
            <person name="Skokan R."/>
            <person name="Toyoda A."/>
            <person name="Suzuki Y."/>
            <person name="Kagoshima H."/>
            <person name="Schijlen E."/>
            <person name="Tajeshwar N."/>
            <person name="Catarino B."/>
            <person name="Hetherington A.J."/>
            <person name="Saltykova A."/>
            <person name="Bonnot C."/>
            <person name="Breuninger H."/>
            <person name="Symeonidi A."/>
            <person name="Radhakrishnan G.V."/>
            <person name="Van Nieuwerburgh F."/>
            <person name="Deforce D."/>
            <person name="Chang C."/>
            <person name="Karol K.G."/>
            <person name="Hedrich R."/>
            <person name="Ulvskov P."/>
            <person name="Glockner G."/>
            <person name="Delwiche C.F."/>
            <person name="Petrasek J."/>
            <person name="Van de Peer Y."/>
            <person name="Friml J."/>
            <person name="Beilby M."/>
            <person name="Dolan L."/>
            <person name="Kohara Y."/>
            <person name="Sugano S."/>
            <person name="Fujiyama A."/>
            <person name="Delaux P.-M."/>
            <person name="Quint M."/>
            <person name="TheiBen G."/>
            <person name="Hagemann M."/>
            <person name="Harholt J."/>
            <person name="Dunand C."/>
            <person name="Zachgo S."/>
            <person name="Langdale J."/>
            <person name="Maumus F."/>
            <person name="Straeten D.V.D."/>
            <person name="Gould S.B."/>
            <person name="Rensing S.A."/>
        </authorList>
    </citation>
    <scope>NUCLEOTIDE SEQUENCE [LARGE SCALE GENOMIC DNA]</scope>
    <source>
        <strain evidence="7 8">S276</strain>
    </source>
</reference>
<proteinExistence type="predicted"/>
<dbReference type="GO" id="GO:0016020">
    <property type="term" value="C:membrane"/>
    <property type="evidence" value="ECO:0007669"/>
    <property type="project" value="UniProtKB-SubCell"/>
</dbReference>